<dbReference type="PROSITE" id="PS51728">
    <property type="entry name" value="RTT109_HAT"/>
    <property type="match status" value="1"/>
</dbReference>
<evidence type="ECO:0000256" key="10">
    <source>
        <dbReference type="SAM" id="MobiDB-lite"/>
    </source>
</evidence>
<feature type="region of interest" description="Disordered" evidence="10">
    <location>
        <begin position="467"/>
        <end position="497"/>
    </location>
</feature>
<keyword evidence="4" id="KW-0227">DNA damage</keyword>
<evidence type="ECO:0000313" key="12">
    <source>
        <dbReference type="Proteomes" id="UP001153365"/>
    </source>
</evidence>
<keyword evidence="3" id="KW-0808">Transferase</keyword>
<comment type="catalytic activity">
    <reaction evidence="9">
        <text>L-lysyl-[histone] + acetyl-CoA = N(6)-acetyl-L-lysyl-[histone] + CoA + H(+)</text>
        <dbReference type="Rhea" id="RHEA:21992"/>
        <dbReference type="Rhea" id="RHEA-COMP:9845"/>
        <dbReference type="Rhea" id="RHEA-COMP:11338"/>
        <dbReference type="ChEBI" id="CHEBI:15378"/>
        <dbReference type="ChEBI" id="CHEBI:29969"/>
        <dbReference type="ChEBI" id="CHEBI:57287"/>
        <dbReference type="ChEBI" id="CHEBI:57288"/>
        <dbReference type="ChEBI" id="CHEBI:61930"/>
        <dbReference type="EC" id="2.3.1.48"/>
    </reaction>
    <physiologicalReaction direction="left-to-right" evidence="9">
        <dbReference type="Rhea" id="RHEA:21993"/>
    </physiologicalReaction>
</comment>
<reference evidence="11" key="1">
    <citation type="submission" date="2022-06" db="EMBL/GenBank/DDBJ databases">
        <authorList>
            <consortium name="SYNGENTA / RWTH Aachen University"/>
        </authorList>
    </citation>
    <scope>NUCLEOTIDE SEQUENCE</scope>
</reference>
<dbReference type="SMART" id="SM01250">
    <property type="entry name" value="KAT11"/>
    <property type="match status" value="1"/>
</dbReference>
<feature type="compositionally biased region" description="Low complexity" evidence="10">
    <location>
        <begin position="92"/>
        <end position="110"/>
    </location>
</feature>
<comment type="caution">
    <text evidence="11">The sequence shown here is derived from an EMBL/GenBank/DDBJ whole genome shotgun (WGS) entry which is preliminary data.</text>
</comment>
<protein>
    <recommendedName>
        <fullName evidence="2">histone acetyltransferase</fullName>
        <ecNumber evidence="2">2.3.1.48</ecNumber>
    </recommendedName>
</protein>
<dbReference type="Pfam" id="PF08214">
    <property type="entry name" value="HAT_KAT11"/>
    <property type="match status" value="1"/>
</dbReference>
<keyword evidence="12" id="KW-1185">Reference proteome</keyword>
<gene>
    <name evidence="11" type="ORF">PPACK8108_LOCUS19516</name>
</gene>
<comment type="subcellular location">
    <subcellularLocation>
        <location evidence="1">Nucleus</location>
    </subcellularLocation>
</comment>
<sequence length="558" mass="63096">MVSPDDLREKDESINSIPSINQFIINCLIDQYRSQPFKRSFSLTSLVSRPYPSHTLFPHSTNRLRQSILRTDYLIILAETFDDYRSPLTQSLPNQQLPSSSSSSSDPQPQHSDRFTVPIFAIEASLYRLTRNSVGLIYISKIDSTGLSPYPTPASLVTISFLRYFLNHPIRSVKSLRIHIFARAAREGQYLFPGSASNVLNGRGDGAPSDTLGKTCGKRILDDQQLIRWWFRVLSDLSNDQQLRDHLDCFYILPGFDQHEAEAILHNVSDLSVRWNYGHPYNSIGSPVLNTTAVGVEALRAQLSDLIPCFNDDPKARFIHSLGSCSTNPSGESGDWDDAILERDQTSMNQVGVDEFWIRMGARQECCDGRVSAFFVLAFRGFNNRLKRTSQKASEGCLTDQSGTASKVNSCGTKALRDEGCVSRNVWVSLWSKIHNKDYSKLDQFSNCYKSWVDDVKSCIKSELRTNPTFSSNSTSSSSLITNLTDTKTDDTESTKNDCNQRLEQIFSELEEEYHSEFVIEDSIEMSDEKRRLKDDGFKIEKKVNNVNTLIARKKAKK</sequence>
<evidence type="ECO:0000256" key="1">
    <source>
        <dbReference type="ARBA" id="ARBA00004123"/>
    </source>
</evidence>
<dbReference type="EMBL" id="CALTRL010005704">
    <property type="protein sequence ID" value="CAH7685046.1"/>
    <property type="molecule type" value="Genomic_DNA"/>
</dbReference>
<dbReference type="EC" id="2.3.1.48" evidence="2"/>
<dbReference type="GO" id="GO:0005634">
    <property type="term" value="C:nucleus"/>
    <property type="evidence" value="ECO:0007669"/>
    <property type="project" value="UniProtKB-SubCell"/>
</dbReference>
<organism evidence="11 12">
    <name type="scientific">Phakopsora pachyrhizi</name>
    <name type="common">Asian soybean rust disease fungus</name>
    <dbReference type="NCBI Taxonomy" id="170000"/>
    <lineage>
        <taxon>Eukaryota</taxon>
        <taxon>Fungi</taxon>
        <taxon>Dikarya</taxon>
        <taxon>Basidiomycota</taxon>
        <taxon>Pucciniomycotina</taxon>
        <taxon>Pucciniomycetes</taxon>
        <taxon>Pucciniales</taxon>
        <taxon>Phakopsoraceae</taxon>
        <taxon>Phakopsora</taxon>
    </lineage>
</organism>
<keyword evidence="6" id="KW-0805">Transcription regulation</keyword>
<proteinExistence type="predicted"/>
<dbReference type="InterPro" id="IPR016849">
    <property type="entry name" value="Rtt109"/>
</dbReference>
<dbReference type="GO" id="GO:0006355">
    <property type="term" value="P:regulation of DNA-templated transcription"/>
    <property type="evidence" value="ECO:0007669"/>
    <property type="project" value="InterPro"/>
</dbReference>
<evidence type="ECO:0000256" key="8">
    <source>
        <dbReference type="ARBA" id="ARBA00023242"/>
    </source>
</evidence>
<feature type="compositionally biased region" description="Low complexity" evidence="10">
    <location>
        <begin position="467"/>
        <end position="486"/>
    </location>
</feature>
<name>A0AAV0BD27_PHAPC</name>
<dbReference type="InterPro" id="IPR051236">
    <property type="entry name" value="HAT_RTT109-like"/>
</dbReference>
<dbReference type="AlphaFoldDB" id="A0AAV0BD27"/>
<evidence type="ECO:0000256" key="6">
    <source>
        <dbReference type="ARBA" id="ARBA00023015"/>
    </source>
</evidence>
<dbReference type="GO" id="GO:0032931">
    <property type="term" value="F:histone H3K56 acetyltransferase activity"/>
    <property type="evidence" value="ECO:0007669"/>
    <property type="project" value="TreeGrafter"/>
</dbReference>
<dbReference type="InterPro" id="IPR013178">
    <property type="entry name" value="Histone_AcTrfase_Rtt109/CBP"/>
</dbReference>
<dbReference type="Proteomes" id="UP001153365">
    <property type="component" value="Unassembled WGS sequence"/>
</dbReference>
<dbReference type="PANTHER" id="PTHR31571:SF2">
    <property type="entry name" value="HISTONE ACETYLTRANSFERASE RTT109"/>
    <property type="match status" value="1"/>
</dbReference>
<evidence type="ECO:0000313" key="11">
    <source>
        <dbReference type="EMBL" id="CAH7685046.1"/>
    </source>
</evidence>
<evidence type="ECO:0000256" key="7">
    <source>
        <dbReference type="ARBA" id="ARBA00023163"/>
    </source>
</evidence>
<dbReference type="PANTHER" id="PTHR31571">
    <property type="entry name" value="ALTERED INHERITANCE OF MITOCHONDRIA PROTEIN 6"/>
    <property type="match status" value="1"/>
</dbReference>
<evidence type="ECO:0000256" key="5">
    <source>
        <dbReference type="ARBA" id="ARBA00022990"/>
    </source>
</evidence>
<feature type="compositionally biased region" description="Basic and acidic residues" evidence="10">
    <location>
        <begin position="487"/>
        <end position="497"/>
    </location>
</feature>
<keyword evidence="8" id="KW-0539">Nucleus</keyword>
<evidence type="ECO:0000256" key="3">
    <source>
        <dbReference type="ARBA" id="ARBA00022679"/>
    </source>
</evidence>
<keyword evidence="5" id="KW-0007">Acetylation</keyword>
<keyword evidence="7" id="KW-0804">Transcription</keyword>
<feature type="region of interest" description="Disordered" evidence="10">
    <location>
        <begin position="92"/>
        <end position="111"/>
    </location>
</feature>
<accession>A0AAV0BD27</accession>
<evidence type="ECO:0000256" key="2">
    <source>
        <dbReference type="ARBA" id="ARBA00013184"/>
    </source>
</evidence>
<evidence type="ECO:0000256" key="9">
    <source>
        <dbReference type="ARBA" id="ARBA00048940"/>
    </source>
</evidence>
<evidence type="ECO:0000256" key="4">
    <source>
        <dbReference type="ARBA" id="ARBA00022763"/>
    </source>
</evidence>
<dbReference type="GO" id="GO:0006974">
    <property type="term" value="P:DNA damage response"/>
    <property type="evidence" value="ECO:0007669"/>
    <property type="project" value="UniProtKB-KW"/>
</dbReference>